<accession>A0A174KXS5</accession>
<reference evidence="1 2" key="1">
    <citation type="submission" date="2015-09" db="EMBL/GenBank/DDBJ databases">
        <authorList>
            <consortium name="Pathogen Informatics"/>
        </authorList>
    </citation>
    <scope>NUCLEOTIDE SEQUENCE [LARGE SCALE GENOMIC DNA]</scope>
    <source>
        <strain evidence="1 2">2789STDY5834880</strain>
    </source>
</reference>
<dbReference type="Proteomes" id="UP000095657">
    <property type="component" value="Unassembled WGS sequence"/>
</dbReference>
<proteinExistence type="predicted"/>
<dbReference type="EMBL" id="CZAI01000003">
    <property type="protein sequence ID" value="CUP14275.1"/>
    <property type="molecule type" value="Genomic_DNA"/>
</dbReference>
<protein>
    <submittedName>
        <fullName evidence="1">Uncharacterized protein</fullName>
    </submittedName>
</protein>
<evidence type="ECO:0000313" key="2">
    <source>
        <dbReference type="Proteomes" id="UP000095657"/>
    </source>
</evidence>
<organism evidence="1 2">
    <name type="scientific">Bacteroides caccae</name>
    <dbReference type="NCBI Taxonomy" id="47678"/>
    <lineage>
        <taxon>Bacteria</taxon>
        <taxon>Pseudomonadati</taxon>
        <taxon>Bacteroidota</taxon>
        <taxon>Bacteroidia</taxon>
        <taxon>Bacteroidales</taxon>
        <taxon>Bacteroidaceae</taxon>
        <taxon>Bacteroides</taxon>
    </lineage>
</organism>
<gene>
    <name evidence="1" type="ORF">ERS852494_01601</name>
</gene>
<evidence type="ECO:0000313" key="1">
    <source>
        <dbReference type="EMBL" id="CUP14275.1"/>
    </source>
</evidence>
<name>A0A174KXS5_9BACE</name>
<sequence length="65" mass="7993">MMYNDNGRINKHQQKRFRKLRPAFLNKHGFMVYPSCHNIDIVRRVKIRLRKWLNNDHFVDVSKIV</sequence>
<dbReference type="AlphaFoldDB" id="A0A174KXS5"/>